<dbReference type="PROSITE" id="PS50011">
    <property type="entry name" value="PROTEIN_KINASE_DOM"/>
    <property type="match status" value="1"/>
</dbReference>
<evidence type="ECO:0000313" key="7">
    <source>
        <dbReference type="Proteomes" id="UP000587527"/>
    </source>
</evidence>
<dbReference type="Gene3D" id="3.30.200.20">
    <property type="entry name" value="Phosphorylase Kinase, domain 1"/>
    <property type="match status" value="1"/>
</dbReference>
<dbReference type="InterPro" id="IPR000719">
    <property type="entry name" value="Prot_kinase_dom"/>
</dbReference>
<dbReference type="InterPro" id="IPR008271">
    <property type="entry name" value="Ser/Thr_kinase_AS"/>
</dbReference>
<dbReference type="PANTHER" id="PTHR43289">
    <property type="entry name" value="MITOGEN-ACTIVATED PROTEIN KINASE KINASE KINASE 20-RELATED"/>
    <property type="match status" value="1"/>
</dbReference>
<dbReference type="RefSeq" id="WP_184846382.1">
    <property type="nucleotide sequence ID" value="NZ_JACHMN010000003.1"/>
</dbReference>
<dbReference type="Proteomes" id="UP000587527">
    <property type="component" value="Unassembled WGS sequence"/>
</dbReference>
<evidence type="ECO:0000256" key="2">
    <source>
        <dbReference type="ARBA" id="ARBA00022741"/>
    </source>
</evidence>
<dbReference type="EMBL" id="JACHMN010000003">
    <property type="protein sequence ID" value="MBB5874334.1"/>
    <property type="molecule type" value="Genomic_DNA"/>
</dbReference>
<dbReference type="GO" id="GO:0005524">
    <property type="term" value="F:ATP binding"/>
    <property type="evidence" value="ECO:0007669"/>
    <property type="project" value="UniProtKB-KW"/>
</dbReference>
<evidence type="ECO:0000256" key="3">
    <source>
        <dbReference type="ARBA" id="ARBA00022777"/>
    </source>
</evidence>
<keyword evidence="4" id="KW-0067">ATP-binding</keyword>
<dbReference type="CDD" id="cd14014">
    <property type="entry name" value="STKc_PknB_like"/>
    <property type="match status" value="1"/>
</dbReference>
<feature type="domain" description="Protein kinase" evidence="5">
    <location>
        <begin position="12"/>
        <end position="276"/>
    </location>
</feature>
<protein>
    <recommendedName>
        <fullName evidence="5">Protein kinase domain-containing protein</fullName>
    </recommendedName>
</protein>
<evidence type="ECO:0000256" key="1">
    <source>
        <dbReference type="ARBA" id="ARBA00022679"/>
    </source>
</evidence>
<evidence type="ECO:0000313" key="6">
    <source>
        <dbReference type="EMBL" id="MBB5874334.1"/>
    </source>
</evidence>
<dbReference type="Gene3D" id="1.10.510.10">
    <property type="entry name" value="Transferase(Phosphotransferase) domain 1"/>
    <property type="match status" value="1"/>
</dbReference>
<keyword evidence="2" id="KW-0547">Nucleotide-binding</keyword>
<dbReference type="SUPFAM" id="SSF48452">
    <property type="entry name" value="TPR-like"/>
    <property type="match status" value="1"/>
</dbReference>
<reference evidence="6 7" key="1">
    <citation type="submission" date="2020-08" db="EMBL/GenBank/DDBJ databases">
        <title>Sequencing the genomes of 1000 actinobacteria strains.</title>
        <authorList>
            <person name="Klenk H.-P."/>
        </authorList>
    </citation>
    <scope>NUCLEOTIDE SEQUENCE [LARGE SCALE GENOMIC DNA]</scope>
    <source>
        <strain evidence="6 7">DSM 45362</strain>
    </source>
</reference>
<gene>
    <name evidence="6" type="ORF">F4553_007768</name>
</gene>
<dbReference type="InterPro" id="IPR011009">
    <property type="entry name" value="Kinase-like_dom_sf"/>
</dbReference>
<comment type="caution">
    <text evidence="6">The sequence shown here is derived from an EMBL/GenBank/DDBJ whole genome shotgun (WGS) entry which is preliminary data.</text>
</comment>
<dbReference type="InterPro" id="IPR011990">
    <property type="entry name" value="TPR-like_helical_dom_sf"/>
</dbReference>
<keyword evidence="3" id="KW-0418">Kinase</keyword>
<dbReference type="PANTHER" id="PTHR43289:SF34">
    <property type="entry name" value="SERINE_THREONINE-PROTEIN KINASE YBDM-RELATED"/>
    <property type="match status" value="1"/>
</dbReference>
<keyword evidence="1" id="KW-0808">Transferase</keyword>
<keyword evidence="7" id="KW-1185">Reference proteome</keyword>
<proteinExistence type="predicted"/>
<sequence length="463" mass="50518">MAALELINERYQLGRATLAVGGMGEIWKARDLTLRRTVIIKLIRFPNDEPDADLVHRFKREARHTARLDHPGVPAIYDVGVHKGRPYIVMQYIDGINVDDLITQGSPLPIGWVAAIGAQVSGVLIAAHHLGLIHRDLKPDNLILDREGAVKVLDFGLAAAFSGSDTSRLTLTGQVLGTACYMAPEQINSAECTPATDIYGLGCTIYDLLTGQPPFNDANSKVVLDHHLTRQPTRPNTLRGAIPVELEELVLAMLEKCPEDRPSDAVTVYNRLAPFADDLPELAGLPAPETEAVRAYTAIASRTPSGRRTPLRPVLAMPAVSRAELDKVRRHAQALIHGSEPASAARLLSVIIEPAIRAFGDIDSDVLEVRAVHAKALFGAGEYREAARQFRLLIDDMAALNGLDSEEVLDCRLHVARAHAMVGEPLRALQQLKEVLDDRLRIHGAGDPSLAELRQEIEGLKQL</sequence>
<evidence type="ECO:0000256" key="4">
    <source>
        <dbReference type="ARBA" id="ARBA00022840"/>
    </source>
</evidence>
<evidence type="ECO:0000259" key="5">
    <source>
        <dbReference type="PROSITE" id="PS50011"/>
    </source>
</evidence>
<name>A0A841C1V4_9ACTN</name>
<organism evidence="6 7">
    <name type="scientific">Allocatelliglobosispora scoriae</name>
    <dbReference type="NCBI Taxonomy" id="643052"/>
    <lineage>
        <taxon>Bacteria</taxon>
        <taxon>Bacillati</taxon>
        <taxon>Actinomycetota</taxon>
        <taxon>Actinomycetes</taxon>
        <taxon>Micromonosporales</taxon>
        <taxon>Micromonosporaceae</taxon>
        <taxon>Allocatelliglobosispora</taxon>
    </lineage>
</organism>
<accession>A0A841C1V4</accession>
<dbReference type="SUPFAM" id="SSF56112">
    <property type="entry name" value="Protein kinase-like (PK-like)"/>
    <property type="match status" value="1"/>
</dbReference>
<dbReference type="PROSITE" id="PS00108">
    <property type="entry name" value="PROTEIN_KINASE_ST"/>
    <property type="match status" value="1"/>
</dbReference>
<dbReference type="SMART" id="SM00220">
    <property type="entry name" value="S_TKc"/>
    <property type="match status" value="1"/>
</dbReference>
<dbReference type="Pfam" id="PF00069">
    <property type="entry name" value="Pkinase"/>
    <property type="match status" value="1"/>
</dbReference>
<dbReference type="Gene3D" id="1.25.40.10">
    <property type="entry name" value="Tetratricopeptide repeat domain"/>
    <property type="match status" value="1"/>
</dbReference>
<dbReference type="GO" id="GO:0004674">
    <property type="term" value="F:protein serine/threonine kinase activity"/>
    <property type="evidence" value="ECO:0007669"/>
    <property type="project" value="TreeGrafter"/>
</dbReference>
<dbReference type="AlphaFoldDB" id="A0A841C1V4"/>